<sequence length="73" mass="7965">MRYAVVIEKGETSYGAYVPDLPGCVAVGETLEEVKLLIAEAIEFHIEGMLEDGLPIPQPTSIAHEVEILEVLK</sequence>
<evidence type="ECO:0000313" key="2">
    <source>
        <dbReference type="EMBL" id="MBH8561122.1"/>
    </source>
</evidence>
<gene>
    <name evidence="2" type="ORF">I8748_02820</name>
</gene>
<dbReference type="Pfam" id="PF15919">
    <property type="entry name" value="HicB_lk_antitox"/>
    <property type="match status" value="1"/>
</dbReference>
<feature type="domain" description="HicB-like antitoxin of toxin-antitoxin system" evidence="1">
    <location>
        <begin position="3"/>
        <end position="65"/>
    </location>
</feature>
<reference evidence="2 3" key="1">
    <citation type="journal article" date="2021" name="Int. J. Syst. Evol. Microbiol.">
        <title>Amazonocrinis nigriterrae gen. nov., sp. nov., Atlanticothrix silvestris gen. nov., sp. nov. and Dendronalium phyllosphericum gen. nov., sp. nov., nostocacean cyanobacteria from Brazilian environments.</title>
        <authorList>
            <person name="Alvarenga D.O."/>
            <person name="Andreote A.P.D."/>
            <person name="Branco L.H.Z."/>
            <person name="Delbaje E."/>
            <person name="Cruz R.B."/>
            <person name="Varani A.M."/>
            <person name="Fiore M.F."/>
        </authorList>
    </citation>
    <scope>NUCLEOTIDE SEQUENCE [LARGE SCALE GENOMIC DNA]</scope>
    <source>
        <strain evidence="2 3">CENA67</strain>
    </source>
</reference>
<dbReference type="InterPro" id="IPR051404">
    <property type="entry name" value="TA_system_antitoxin"/>
</dbReference>
<organism evidence="2 3">
    <name type="scientific">Amazonocrinis nigriterrae CENA67</name>
    <dbReference type="NCBI Taxonomy" id="2794033"/>
    <lineage>
        <taxon>Bacteria</taxon>
        <taxon>Bacillati</taxon>
        <taxon>Cyanobacteriota</taxon>
        <taxon>Cyanophyceae</taxon>
        <taxon>Nostocales</taxon>
        <taxon>Nostocaceae</taxon>
        <taxon>Amazonocrinis</taxon>
        <taxon>Amazonocrinis nigriterrae</taxon>
    </lineage>
</organism>
<dbReference type="AlphaFoldDB" id="A0A8J7HPT0"/>
<evidence type="ECO:0000259" key="1">
    <source>
        <dbReference type="Pfam" id="PF15919"/>
    </source>
</evidence>
<comment type="caution">
    <text evidence="2">The sequence shown here is derived from an EMBL/GenBank/DDBJ whole genome shotgun (WGS) entry which is preliminary data.</text>
</comment>
<keyword evidence="3" id="KW-1185">Reference proteome</keyword>
<dbReference type="PANTHER" id="PTHR34504:SF2">
    <property type="entry name" value="UPF0150 PROTEIN SSL0259"/>
    <property type="match status" value="1"/>
</dbReference>
<dbReference type="RefSeq" id="WP_198123144.1">
    <property type="nucleotide sequence ID" value="NZ_JAECZC010000002.1"/>
</dbReference>
<name>A0A8J7HPT0_9NOST</name>
<evidence type="ECO:0000313" key="3">
    <source>
        <dbReference type="Proteomes" id="UP000632766"/>
    </source>
</evidence>
<dbReference type="PANTHER" id="PTHR34504">
    <property type="entry name" value="ANTITOXIN HICB"/>
    <property type="match status" value="1"/>
</dbReference>
<dbReference type="SUPFAM" id="SSF143100">
    <property type="entry name" value="TTHA1013/TTHA0281-like"/>
    <property type="match status" value="1"/>
</dbReference>
<accession>A0A8J7HPT0</accession>
<protein>
    <submittedName>
        <fullName evidence="2">Type II toxin-antitoxin system HicB family antitoxin</fullName>
    </submittedName>
</protein>
<dbReference type="Proteomes" id="UP000632766">
    <property type="component" value="Unassembled WGS sequence"/>
</dbReference>
<dbReference type="Gene3D" id="3.30.160.250">
    <property type="match status" value="1"/>
</dbReference>
<proteinExistence type="predicted"/>
<dbReference type="EMBL" id="JAECZC010000002">
    <property type="protein sequence ID" value="MBH8561122.1"/>
    <property type="molecule type" value="Genomic_DNA"/>
</dbReference>
<dbReference type="InterPro" id="IPR031807">
    <property type="entry name" value="HicB-like"/>
</dbReference>
<dbReference type="InterPro" id="IPR035069">
    <property type="entry name" value="TTHA1013/TTHA0281-like"/>
</dbReference>